<dbReference type="PRINTS" id="PR01415">
    <property type="entry name" value="ANKYRIN"/>
</dbReference>
<accession>B6QLY3</accession>
<reference evidence="5" key="1">
    <citation type="journal article" date="2015" name="Genome Announc.">
        <title>Genome sequence of the AIDS-associated pathogen Penicillium marneffei (ATCC18224) and its near taxonomic relative Talaromyces stipitatus (ATCC10500).</title>
        <authorList>
            <person name="Nierman W.C."/>
            <person name="Fedorova-Abrams N.D."/>
            <person name="Andrianopoulos A."/>
        </authorList>
    </citation>
    <scope>NUCLEOTIDE SEQUENCE [LARGE SCALE GENOMIC DNA]</scope>
    <source>
        <strain evidence="5">ATCC 18224 / CBS 334.59 / QM 7333</strain>
    </source>
</reference>
<feature type="repeat" description="ANK" evidence="3">
    <location>
        <begin position="517"/>
        <end position="549"/>
    </location>
</feature>
<name>B6QLY3_TALMQ</name>
<keyword evidence="2 3" id="KW-0040">ANK repeat</keyword>
<feature type="repeat" description="ANK" evidence="3">
    <location>
        <begin position="159"/>
        <end position="191"/>
    </location>
</feature>
<evidence type="ECO:0000256" key="1">
    <source>
        <dbReference type="ARBA" id="ARBA00022737"/>
    </source>
</evidence>
<evidence type="ECO:0000256" key="3">
    <source>
        <dbReference type="PROSITE-ProRule" id="PRU00023"/>
    </source>
</evidence>
<sequence>MAFSVSDQENITVIGNWDVGEGSWTYRPLLSALEKPHYDFCDLFLEAGARVNFCETTSISEDTMRHFMSSIEDTTINRFRDLADSRRRGSMRLASTPLAPLHIAVTKGNVELVELFLRHGADPNLHAELFGTALHFTKDIGIAKLLVANGADVNARNGLGASPLFIALDRGKKDLFTMLIEAGANVDLVADNDDTLLNLAIKRRAGTFVELLLDADCKIEGYGSMLIHCGADISILYNGGTALHTTPCLDTASLLLSYGADIDKEDCEGSTPFMLAASSRNLRLMEVLILAGAEVCPIFLRDCGILHSLVRAGAYHILKSIISRCDLRLAFDEGEYGNGYGDEDGDESGDKNLLYLAIIHFQEGIANLLIEAVPHLVFEDGINHPYMLEAAALRSSSTLLKKIIDLRTKVEAVDMEFFNTLVVLFNTDRVDAVRMLPKALIQPARLGQHVDLPLIVATAGRDAVLEKIENAIEMHSTKWMSDSELWVEPTYKDIETNYSILQTLLDYGADVSQAEWEGMGILHVAAWRNDERLMEMLLATGANPLFKDSMGHTPAYWAAQMSHHKMEKMLRLAEAEAVAKQPKEKGSS</sequence>
<dbReference type="PhylomeDB" id="B6QLY3"/>
<evidence type="ECO:0000313" key="5">
    <source>
        <dbReference type="Proteomes" id="UP000001294"/>
    </source>
</evidence>
<dbReference type="Proteomes" id="UP000001294">
    <property type="component" value="Unassembled WGS sequence"/>
</dbReference>
<dbReference type="AlphaFoldDB" id="B6QLY3"/>
<dbReference type="InterPro" id="IPR036770">
    <property type="entry name" value="Ankyrin_rpt-contain_sf"/>
</dbReference>
<dbReference type="Pfam" id="PF00023">
    <property type="entry name" value="Ank"/>
    <property type="match status" value="1"/>
</dbReference>
<organism evidence="4 5">
    <name type="scientific">Talaromyces marneffei (strain ATCC 18224 / CBS 334.59 / QM 7333)</name>
    <name type="common">Penicillium marneffei</name>
    <dbReference type="NCBI Taxonomy" id="441960"/>
    <lineage>
        <taxon>Eukaryota</taxon>
        <taxon>Fungi</taxon>
        <taxon>Dikarya</taxon>
        <taxon>Ascomycota</taxon>
        <taxon>Pezizomycotina</taxon>
        <taxon>Eurotiomycetes</taxon>
        <taxon>Eurotiomycetidae</taxon>
        <taxon>Eurotiales</taxon>
        <taxon>Trichocomaceae</taxon>
        <taxon>Talaromyces</taxon>
        <taxon>Talaromyces sect. Talaromyces</taxon>
    </lineage>
</organism>
<gene>
    <name evidence="4" type="ORF">PMAA_058900</name>
</gene>
<evidence type="ECO:0000256" key="2">
    <source>
        <dbReference type="ARBA" id="ARBA00023043"/>
    </source>
</evidence>
<dbReference type="PANTHER" id="PTHR24178">
    <property type="entry name" value="MOLTING PROTEIN MLT-4"/>
    <property type="match status" value="1"/>
</dbReference>
<feature type="repeat" description="ANK" evidence="3">
    <location>
        <begin position="96"/>
        <end position="128"/>
    </location>
</feature>
<protein>
    <submittedName>
        <fullName evidence="4">Ankyrin repeat-containing protein, putative</fullName>
    </submittedName>
</protein>
<dbReference type="HOGENOM" id="CLU_463877_0_0_1"/>
<dbReference type="PROSITE" id="PS50297">
    <property type="entry name" value="ANK_REP_REGION"/>
    <property type="match status" value="4"/>
</dbReference>
<dbReference type="VEuPathDB" id="FungiDB:PMAA_058900"/>
<dbReference type="InterPro" id="IPR002110">
    <property type="entry name" value="Ankyrin_rpt"/>
</dbReference>
<dbReference type="SUPFAM" id="SSF48403">
    <property type="entry name" value="Ankyrin repeat"/>
    <property type="match status" value="2"/>
</dbReference>
<dbReference type="OrthoDB" id="366390at2759"/>
<keyword evidence="1" id="KW-0677">Repeat</keyword>
<dbReference type="Pfam" id="PF12796">
    <property type="entry name" value="Ank_2"/>
    <property type="match status" value="3"/>
</dbReference>
<keyword evidence="5" id="KW-1185">Reference proteome</keyword>
<dbReference type="EMBL" id="DS995903">
    <property type="protein sequence ID" value="EEA22110.1"/>
    <property type="molecule type" value="Genomic_DNA"/>
</dbReference>
<feature type="repeat" description="ANK" evidence="3">
    <location>
        <begin position="268"/>
        <end position="295"/>
    </location>
</feature>
<proteinExistence type="predicted"/>
<dbReference type="PROSITE" id="PS50088">
    <property type="entry name" value="ANK_REPEAT"/>
    <property type="match status" value="4"/>
</dbReference>
<dbReference type="PANTHER" id="PTHR24178:SF9">
    <property type="entry name" value="ANK_REP_REGION DOMAIN-CONTAINING PROTEIN"/>
    <property type="match status" value="1"/>
</dbReference>
<evidence type="ECO:0000313" key="4">
    <source>
        <dbReference type="EMBL" id="EEA22110.1"/>
    </source>
</evidence>
<dbReference type="Gene3D" id="1.25.40.20">
    <property type="entry name" value="Ankyrin repeat-containing domain"/>
    <property type="match status" value="3"/>
</dbReference>
<dbReference type="SMART" id="SM00248">
    <property type="entry name" value="ANK"/>
    <property type="match status" value="10"/>
</dbReference>